<accession>A0A9D4H9U5</accession>
<evidence type="ECO:0000313" key="1">
    <source>
        <dbReference type="EMBL" id="KAH3712961.1"/>
    </source>
</evidence>
<protein>
    <submittedName>
        <fullName evidence="1">Uncharacterized protein</fullName>
    </submittedName>
</protein>
<sequence>MAGYKDIANDRSTSQGPLLRYINATVVNSSSVNYGPTTESVLPVASNDKAQDVVAFGAIALIIVMPKNLRPMTIQPQRSSNCSS</sequence>
<keyword evidence="2" id="KW-1185">Reference proteome</keyword>
<dbReference type="EMBL" id="JAIWYP010000014">
    <property type="protein sequence ID" value="KAH3712961.1"/>
    <property type="molecule type" value="Genomic_DNA"/>
</dbReference>
<name>A0A9D4H9U5_DREPO</name>
<reference evidence="1" key="1">
    <citation type="journal article" date="2019" name="bioRxiv">
        <title>The Genome of the Zebra Mussel, Dreissena polymorpha: A Resource for Invasive Species Research.</title>
        <authorList>
            <person name="McCartney M.A."/>
            <person name="Auch B."/>
            <person name="Kono T."/>
            <person name="Mallez S."/>
            <person name="Zhang Y."/>
            <person name="Obille A."/>
            <person name="Becker A."/>
            <person name="Abrahante J.E."/>
            <person name="Garbe J."/>
            <person name="Badalamenti J.P."/>
            <person name="Herman A."/>
            <person name="Mangelson H."/>
            <person name="Liachko I."/>
            <person name="Sullivan S."/>
            <person name="Sone E.D."/>
            <person name="Koren S."/>
            <person name="Silverstein K.A.T."/>
            <person name="Beckman K.B."/>
            <person name="Gohl D.M."/>
        </authorList>
    </citation>
    <scope>NUCLEOTIDE SEQUENCE</scope>
    <source>
        <strain evidence="1">Duluth1</strain>
        <tissue evidence="1">Whole animal</tissue>
    </source>
</reference>
<proteinExistence type="predicted"/>
<comment type="caution">
    <text evidence="1">The sequence shown here is derived from an EMBL/GenBank/DDBJ whole genome shotgun (WGS) entry which is preliminary data.</text>
</comment>
<evidence type="ECO:0000313" key="2">
    <source>
        <dbReference type="Proteomes" id="UP000828390"/>
    </source>
</evidence>
<reference evidence="1" key="2">
    <citation type="submission" date="2020-11" db="EMBL/GenBank/DDBJ databases">
        <authorList>
            <person name="McCartney M.A."/>
            <person name="Auch B."/>
            <person name="Kono T."/>
            <person name="Mallez S."/>
            <person name="Becker A."/>
            <person name="Gohl D.M."/>
            <person name="Silverstein K.A.T."/>
            <person name="Koren S."/>
            <person name="Bechman K.B."/>
            <person name="Herman A."/>
            <person name="Abrahante J.E."/>
            <person name="Garbe J."/>
        </authorList>
    </citation>
    <scope>NUCLEOTIDE SEQUENCE</scope>
    <source>
        <strain evidence="1">Duluth1</strain>
        <tissue evidence="1">Whole animal</tissue>
    </source>
</reference>
<dbReference type="AlphaFoldDB" id="A0A9D4H9U5"/>
<dbReference type="Proteomes" id="UP000828390">
    <property type="component" value="Unassembled WGS sequence"/>
</dbReference>
<organism evidence="1 2">
    <name type="scientific">Dreissena polymorpha</name>
    <name type="common">Zebra mussel</name>
    <name type="synonym">Mytilus polymorpha</name>
    <dbReference type="NCBI Taxonomy" id="45954"/>
    <lineage>
        <taxon>Eukaryota</taxon>
        <taxon>Metazoa</taxon>
        <taxon>Spiralia</taxon>
        <taxon>Lophotrochozoa</taxon>
        <taxon>Mollusca</taxon>
        <taxon>Bivalvia</taxon>
        <taxon>Autobranchia</taxon>
        <taxon>Heteroconchia</taxon>
        <taxon>Euheterodonta</taxon>
        <taxon>Imparidentia</taxon>
        <taxon>Neoheterodontei</taxon>
        <taxon>Myida</taxon>
        <taxon>Dreissenoidea</taxon>
        <taxon>Dreissenidae</taxon>
        <taxon>Dreissena</taxon>
    </lineage>
</organism>
<gene>
    <name evidence="1" type="ORF">DPMN_072723</name>
</gene>